<dbReference type="EMBL" id="UOFL01000094">
    <property type="protein sequence ID" value="VAW75877.1"/>
    <property type="molecule type" value="Genomic_DNA"/>
</dbReference>
<keyword evidence="1" id="KW-0597">Phosphoprotein</keyword>
<dbReference type="GO" id="GO:0000160">
    <property type="term" value="P:phosphorelay signal transduction system"/>
    <property type="evidence" value="ECO:0007669"/>
    <property type="project" value="InterPro"/>
</dbReference>
<dbReference type="Pfam" id="PF00072">
    <property type="entry name" value="Response_reg"/>
    <property type="match status" value="1"/>
</dbReference>
<dbReference type="InterPro" id="IPR011006">
    <property type="entry name" value="CheY-like_superfamily"/>
</dbReference>
<dbReference type="PANTHER" id="PTHR44591:SF20">
    <property type="entry name" value="PROTEIN PILH"/>
    <property type="match status" value="1"/>
</dbReference>
<dbReference type="InterPro" id="IPR001789">
    <property type="entry name" value="Sig_transdc_resp-reg_receiver"/>
</dbReference>
<reference evidence="3" key="1">
    <citation type="submission" date="2018-06" db="EMBL/GenBank/DDBJ databases">
        <authorList>
            <person name="Zhirakovskaya E."/>
        </authorList>
    </citation>
    <scope>NUCLEOTIDE SEQUENCE</scope>
</reference>
<gene>
    <name evidence="3" type="ORF">MNBD_GAMMA12-643</name>
</gene>
<evidence type="ECO:0000259" key="2">
    <source>
        <dbReference type="PROSITE" id="PS50110"/>
    </source>
</evidence>
<dbReference type="InterPro" id="IPR050595">
    <property type="entry name" value="Bact_response_regulator"/>
</dbReference>
<organism evidence="3">
    <name type="scientific">hydrothermal vent metagenome</name>
    <dbReference type="NCBI Taxonomy" id="652676"/>
    <lineage>
        <taxon>unclassified sequences</taxon>
        <taxon>metagenomes</taxon>
        <taxon>ecological metagenomes</taxon>
    </lineage>
</organism>
<dbReference type="PROSITE" id="PS50110">
    <property type="entry name" value="RESPONSE_REGULATORY"/>
    <property type="match status" value="1"/>
</dbReference>
<feature type="domain" description="Response regulatory" evidence="2">
    <location>
        <begin position="5"/>
        <end position="121"/>
    </location>
</feature>
<protein>
    <recommendedName>
        <fullName evidence="2">Response regulatory domain-containing protein</fullName>
    </recommendedName>
</protein>
<proteinExistence type="predicted"/>
<dbReference type="AlphaFoldDB" id="A0A3B0YK17"/>
<evidence type="ECO:0000256" key="1">
    <source>
        <dbReference type="ARBA" id="ARBA00022553"/>
    </source>
</evidence>
<dbReference type="SMART" id="SM00448">
    <property type="entry name" value="REC"/>
    <property type="match status" value="1"/>
</dbReference>
<dbReference type="SUPFAM" id="SSF52172">
    <property type="entry name" value="CheY-like"/>
    <property type="match status" value="1"/>
</dbReference>
<sequence length="121" mass="13530">MINQKILIVDDSSTDRLNLKNVVTKANYSVVTASSGVEAVAKAKSERPILIFMDIVMDKMDGYGACRLIHEDPETENIPIIFVSTKNQKVDQLWAKKQGGKALVSKPYTEQDILEQIQVFC</sequence>
<name>A0A3B0YK17_9ZZZZ</name>
<dbReference type="PANTHER" id="PTHR44591">
    <property type="entry name" value="STRESS RESPONSE REGULATOR PROTEIN 1"/>
    <property type="match status" value="1"/>
</dbReference>
<dbReference type="Gene3D" id="3.40.50.2300">
    <property type="match status" value="1"/>
</dbReference>
<evidence type="ECO:0000313" key="3">
    <source>
        <dbReference type="EMBL" id="VAW75877.1"/>
    </source>
</evidence>
<accession>A0A3B0YK17</accession>